<dbReference type="Pfam" id="PF11306">
    <property type="entry name" value="DUF3108"/>
    <property type="match status" value="1"/>
</dbReference>
<reference evidence="2 3" key="1">
    <citation type="submission" date="2020-10" db="EMBL/GenBank/DDBJ databases">
        <title>complete genome sequencing of Lysobacter sp. H23M41.</title>
        <authorList>
            <person name="Bae J.-W."/>
            <person name="Lee S.-Y."/>
        </authorList>
    </citation>
    <scope>NUCLEOTIDE SEQUENCE [LARGE SCALE GENOMIC DNA]</scope>
    <source>
        <strain evidence="2 3">H23M41</strain>
    </source>
</reference>
<feature type="chain" id="PRO_5047040281" evidence="1">
    <location>
        <begin position="25"/>
        <end position="264"/>
    </location>
</feature>
<dbReference type="InterPro" id="IPR021457">
    <property type="entry name" value="DUF3108"/>
</dbReference>
<proteinExistence type="predicted"/>
<evidence type="ECO:0000313" key="2">
    <source>
        <dbReference type="EMBL" id="QOW22757.1"/>
    </source>
</evidence>
<dbReference type="Proteomes" id="UP000593932">
    <property type="component" value="Chromosome"/>
</dbReference>
<name>A0A7S6ZV21_9GAMM</name>
<evidence type="ECO:0000256" key="1">
    <source>
        <dbReference type="SAM" id="SignalP"/>
    </source>
</evidence>
<keyword evidence="3" id="KW-1185">Reference proteome</keyword>
<accession>A0A7S6ZV21</accession>
<sequence>MRPIATILHRSLLLALLLPVAALAQQQTAVPSTTPPAPLAGAETDTSPHVLEPFLATYAVYKDGKLLGEATMQLVRQKAPRWRTDLVMHGTRGLMGFVGLNAEQSSVFDDLGEVYRPITQATVNKSVFTRKQTVGIYDWNSRAANWQGDIKESRRRPVPLQDGDMTGLLINLAVIRDAAPGKTLDYRFVDDGRVRDHRYVVADERESITVAGMPYNAMKATRSKDNEDTIIWVVRNVPSPIRMLKRENGKDVYDLRLVEYKGVE</sequence>
<dbReference type="RefSeq" id="WP_194035250.1">
    <property type="nucleotide sequence ID" value="NZ_CP063657.1"/>
</dbReference>
<dbReference type="EMBL" id="CP063657">
    <property type="protein sequence ID" value="QOW22757.1"/>
    <property type="molecule type" value="Genomic_DNA"/>
</dbReference>
<protein>
    <submittedName>
        <fullName evidence="2">DUF3108 domain-containing protein</fullName>
    </submittedName>
</protein>
<feature type="signal peptide" evidence="1">
    <location>
        <begin position="1"/>
        <end position="24"/>
    </location>
</feature>
<gene>
    <name evidence="2" type="ORF">INQ42_04015</name>
</gene>
<organism evidence="2 3">
    <name type="scientific">Novilysobacter avium</name>
    <dbReference type="NCBI Taxonomy" id="2781023"/>
    <lineage>
        <taxon>Bacteria</taxon>
        <taxon>Pseudomonadati</taxon>
        <taxon>Pseudomonadota</taxon>
        <taxon>Gammaproteobacteria</taxon>
        <taxon>Lysobacterales</taxon>
        <taxon>Lysobacteraceae</taxon>
        <taxon>Novilysobacter</taxon>
    </lineage>
</organism>
<keyword evidence="1" id="KW-0732">Signal</keyword>
<evidence type="ECO:0000313" key="3">
    <source>
        <dbReference type="Proteomes" id="UP000593932"/>
    </source>
</evidence>